<reference evidence="2 3" key="1">
    <citation type="submission" date="2014-03" db="EMBL/GenBank/DDBJ databases">
        <title>The Genome Sequence of Francisella tularensis subsp. tularensis str. SCHU S4 substr. FSC043.</title>
        <authorList>
            <consortium name="The Broad Institute Genomics Platform"/>
            <consortium name="The Broad Institute Genome Sequencing Center for Infectious Disease"/>
            <person name="Chapman S.B."/>
            <person name="Guina T."/>
            <person name="Gelhaus C."/>
            <person name="Comer J."/>
            <person name="Sellati T."/>
            <person name="Sjostedt A."/>
            <person name="Young S.K."/>
            <person name="Zeng Q."/>
            <person name="Gargeya S."/>
            <person name="Abouelleil A."/>
            <person name="Alvarado L."/>
            <person name="Chapman S.B."/>
            <person name="Gainer-Dewar J."/>
            <person name="Goldberg J."/>
            <person name="Griggs A."/>
            <person name="Gujja S."/>
            <person name="Hansen M."/>
            <person name="Howarth C."/>
            <person name="Imamovic A."/>
            <person name="Larimer J."/>
            <person name="Murphy C."/>
            <person name="Naylor J."/>
            <person name="Pearson M."/>
            <person name="Poon T.W."/>
            <person name="Priest M."/>
            <person name="Roberts A."/>
            <person name="Saif S."/>
            <person name="Shea T."/>
            <person name="Sykes S."/>
            <person name="Wortman J."/>
            <person name="Nusbaum C."/>
            <person name="Birren B."/>
        </authorList>
    </citation>
    <scope>NUCLEOTIDE SEQUENCE [LARGE SCALE GENOMIC DNA]</scope>
    <source>
        <strain evidence="2 3">Schu S4</strain>
    </source>
</reference>
<name>A0AAD3AST3_FRATT</name>
<accession>A0AAD3AST3</accession>
<evidence type="ECO:0000256" key="1">
    <source>
        <dbReference type="PIRSR" id="PIRSR605019-1"/>
    </source>
</evidence>
<dbReference type="AlphaFoldDB" id="A0AAD3AST3"/>
<evidence type="ECO:0008006" key="4">
    <source>
        <dbReference type="Google" id="ProtNLM"/>
    </source>
</evidence>
<keyword evidence="1" id="KW-0479">Metal-binding</keyword>
<dbReference type="GO" id="GO:0006284">
    <property type="term" value="P:base-excision repair"/>
    <property type="evidence" value="ECO:0007669"/>
    <property type="project" value="InterPro"/>
</dbReference>
<feature type="binding site" evidence="1">
    <location>
        <position position="7"/>
    </location>
    <ligand>
        <name>Zn(2+)</name>
        <dbReference type="ChEBI" id="CHEBI:29105"/>
    </ligand>
</feature>
<dbReference type="InterPro" id="IPR011257">
    <property type="entry name" value="DNA_glycosylase"/>
</dbReference>
<dbReference type="Pfam" id="PF03352">
    <property type="entry name" value="Adenine_glyco"/>
    <property type="match status" value="1"/>
</dbReference>
<keyword evidence="1" id="KW-0862">Zinc</keyword>
<dbReference type="PANTHER" id="PTHR31116">
    <property type="entry name" value="OS04G0501200 PROTEIN"/>
    <property type="match status" value="1"/>
</dbReference>
<sequence length="64" mass="7645">MYSKNRCFGNKPNQELYASYHDNQWGIPKYDDRELFELLILEGAQAGLNWETILKKRQGYRDAF</sequence>
<dbReference type="Proteomes" id="UP000023806">
    <property type="component" value="Unassembled WGS sequence"/>
</dbReference>
<organism evidence="2 3">
    <name type="scientific">Francisella tularensis subsp. tularensis str. SCHU S4 substr. FSC237</name>
    <dbReference type="NCBI Taxonomy" id="1341660"/>
    <lineage>
        <taxon>Bacteria</taxon>
        <taxon>Pseudomonadati</taxon>
        <taxon>Pseudomonadota</taxon>
        <taxon>Gammaproteobacteria</taxon>
        <taxon>Thiotrichales</taxon>
        <taxon>Francisellaceae</taxon>
        <taxon>Francisella</taxon>
    </lineage>
</organism>
<feature type="binding site" evidence="1">
    <location>
        <position position="21"/>
    </location>
    <ligand>
        <name>Zn(2+)</name>
        <dbReference type="ChEBI" id="CHEBI:29105"/>
    </ligand>
</feature>
<gene>
    <name evidence="2" type="ORF">P250_02928</name>
</gene>
<dbReference type="GO" id="GO:0008725">
    <property type="term" value="F:DNA-3-methyladenine glycosylase activity"/>
    <property type="evidence" value="ECO:0007669"/>
    <property type="project" value="InterPro"/>
</dbReference>
<dbReference type="PANTHER" id="PTHR31116:SF4">
    <property type="entry name" value="DNA GLYCOSYLASE SUPERFAMILY PROTEIN"/>
    <property type="match status" value="1"/>
</dbReference>
<protein>
    <recommendedName>
        <fullName evidence="4">Methyladenine glycosylase family protein</fullName>
    </recommendedName>
</protein>
<dbReference type="SUPFAM" id="SSF48150">
    <property type="entry name" value="DNA-glycosylase"/>
    <property type="match status" value="1"/>
</dbReference>
<dbReference type="InterPro" id="IPR005019">
    <property type="entry name" value="Adenine_glyco"/>
</dbReference>
<proteinExistence type="predicted"/>
<evidence type="ECO:0000313" key="3">
    <source>
        <dbReference type="Proteomes" id="UP000023806"/>
    </source>
</evidence>
<evidence type="ECO:0000313" key="2">
    <source>
        <dbReference type="EMBL" id="EZK38169.1"/>
    </source>
</evidence>
<dbReference type="EMBL" id="JIDS01000002">
    <property type="protein sequence ID" value="EZK38169.1"/>
    <property type="molecule type" value="Genomic_DNA"/>
</dbReference>
<dbReference type="GO" id="GO:0046872">
    <property type="term" value="F:metal ion binding"/>
    <property type="evidence" value="ECO:0007669"/>
    <property type="project" value="UniProtKB-KW"/>
</dbReference>
<comment type="caution">
    <text evidence="2">The sequence shown here is derived from an EMBL/GenBank/DDBJ whole genome shotgun (WGS) entry which is preliminary data.</text>
</comment>
<dbReference type="Gene3D" id="1.10.340.30">
    <property type="entry name" value="Hypothetical protein, domain 2"/>
    <property type="match status" value="1"/>
</dbReference>